<keyword evidence="1" id="KW-0813">Transport</keyword>
<name>A0ABT1SHI9_9FIRM</name>
<protein>
    <submittedName>
        <fullName evidence="5">ATP-binding cassette domain-containing protein</fullName>
    </submittedName>
</protein>
<dbReference type="Gene3D" id="3.40.50.300">
    <property type="entry name" value="P-loop containing nucleotide triphosphate hydrolases"/>
    <property type="match status" value="1"/>
</dbReference>
<dbReference type="PANTHER" id="PTHR42781:SF4">
    <property type="entry name" value="SPERMIDINE_PUTRESCINE IMPORT ATP-BINDING PROTEIN POTA"/>
    <property type="match status" value="1"/>
</dbReference>
<dbReference type="InterPro" id="IPR050093">
    <property type="entry name" value="ABC_SmlMolc_Importer"/>
</dbReference>
<feature type="domain" description="ABC transporter" evidence="4">
    <location>
        <begin position="11"/>
        <end position="241"/>
    </location>
</feature>
<evidence type="ECO:0000256" key="3">
    <source>
        <dbReference type="ARBA" id="ARBA00022840"/>
    </source>
</evidence>
<evidence type="ECO:0000259" key="4">
    <source>
        <dbReference type="PROSITE" id="PS50893"/>
    </source>
</evidence>
<dbReference type="InterPro" id="IPR017871">
    <property type="entry name" value="ABC_transporter-like_CS"/>
</dbReference>
<dbReference type="Pfam" id="PF00005">
    <property type="entry name" value="ABC_tran"/>
    <property type="match status" value="1"/>
</dbReference>
<keyword evidence="3 5" id="KW-0067">ATP-binding</keyword>
<dbReference type="RefSeq" id="WP_102267704.1">
    <property type="nucleotide sequence ID" value="NZ_CALVCM010000016.1"/>
</dbReference>
<accession>A0ABT1SHI9</accession>
<dbReference type="InterPro" id="IPR003439">
    <property type="entry name" value="ABC_transporter-like_ATP-bd"/>
</dbReference>
<dbReference type="Proteomes" id="UP001524435">
    <property type="component" value="Unassembled WGS sequence"/>
</dbReference>
<evidence type="ECO:0000256" key="2">
    <source>
        <dbReference type="ARBA" id="ARBA00022741"/>
    </source>
</evidence>
<proteinExistence type="predicted"/>
<gene>
    <name evidence="5" type="ORF">NE663_00195</name>
</gene>
<dbReference type="PANTHER" id="PTHR42781">
    <property type="entry name" value="SPERMIDINE/PUTRESCINE IMPORT ATP-BINDING PROTEIN POTA"/>
    <property type="match status" value="1"/>
</dbReference>
<comment type="caution">
    <text evidence="5">The sequence shown here is derived from an EMBL/GenBank/DDBJ whole genome shotgun (WGS) entry which is preliminary data.</text>
</comment>
<reference evidence="5 6" key="1">
    <citation type="submission" date="2022-06" db="EMBL/GenBank/DDBJ databases">
        <title>Isolation of gut microbiota from human fecal samples.</title>
        <authorList>
            <person name="Pamer E.G."/>
            <person name="Barat B."/>
            <person name="Waligurski E."/>
            <person name="Medina S."/>
            <person name="Paddock L."/>
            <person name="Mostad J."/>
        </authorList>
    </citation>
    <scope>NUCLEOTIDE SEQUENCE [LARGE SCALE GENOMIC DNA]</scope>
    <source>
        <strain evidence="5 6">DFI.6.1</strain>
    </source>
</reference>
<dbReference type="InterPro" id="IPR027417">
    <property type="entry name" value="P-loop_NTPase"/>
</dbReference>
<keyword evidence="6" id="KW-1185">Reference proteome</keyword>
<organism evidence="5 6">
    <name type="scientific">Massilicoli timonensis</name>
    <dbReference type="NCBI Taxonomy" id="2015901"/>
    <lineage>
        <taxon>Bacteria</taxon>
        <taxon>Bacillati</taxon>
        <taxon>Bacillota</taxon>
        <taxon>Erysipelotrichia</taxon>
        <taxon>Erysipelotrichales</taxon>
        <taxon>Erysipelotrichaceae</taxon>
        <taxon>Massilicoli</taxon>
    </lineage>
</organism>
<keyword evidence="2" id="KW-0547">Nucleotide-binding</keyword>
<dbReference type="EMBL" id="JANGCH010000001">
    <property type="protein sequence ID" value="MCQ5120681.1"/>
    <property type="molecule type" value="Genomic_DNA"/>
</dbReference>
<dbReference type="PROSITE" id="PS50893">
    <property type="entry name" value="ABC_TRANSPORTER_2"/>
    <property type="match status" value="1"/>
</dbReference>
<dbReference type="SMART" id="SM00382">
    <property type="entry name" value="AAA"/>
    <property type="match status" value="1"/>
</dbReference>
<dbReference type="InterPro" id="IPR003593">
    <property type="entry name" value="AAA+_ATPase"/>
</dbReference>
<dbReference type="PROSITE" id="PS00211">
    <property type="entry name" value="ABC_TRANSPORTER_1"/>
    <property type="match status" value="1"/>
</dbReference>
<dbReference type="SUPFAM" id="SSF52540">
    <property type="entry name" value="P-loop containing nucleoside triphosphate hydrolases"/>
    <property type="match status" value="1"/>
</dbReference>
<sequence length="267" mass="30242">MEVLKQQNVKLQVRDLKKQMNGKEILKGISFDVYDGEFLSVLGPSGCGKTTLLRILIGLETKDAGSIIKEGREISALKPSDRGMGIVFQNYALFPNMDVLENVSYALNVRYKDNKKAKQIAAETLEAIGLKDQLHKKPSQLSGGQQQRVAIARTLALNPDIILLDEPISALDVSMREVMKRELKEIQKKFRSTMIFITHDQEEAFFLSDRIMIMSEGKIEQIDTPREIYDHPANDYVQDFVVNHLDQKYESLLKCTGKKSGDEQHAQ</sequence>
<dbReference type="GO" id="GO:0005524">
    <property type="term" value="F:ATP binding"/>
    <property type="evidence" value="ECO:0007669"/>
    <property type="project" value="UniProtKB-KW"/>
</dbReference>
<evidence type="ECO:0000256" key="1">
    <source>
        <dbReference type="ARBA" id="ARBA00022448"/>
    </source>
</evidence>
<evidence type="ECO:0000313" key="6">
    <source>
        <dbReference type="Proteomes" id="UP001524435"/>
    </source>
</evidence>
<evidence type="ECO:0000313" key="5">
    <source>
        <dbReference type="EMBL" id="MCQ5120681.1"/>
    </source>
</evidence>